<dbReference type="AlphaFoldDB" id="A0AAP0HLY6"/>
<evidence type="ECO:0000313" key="2">
    <source>
        <dbReference type="EMBL" id="KAK9091724.1"/>
    </source>
</evidence>
<keyword evidence="3" id="KW-1185">Reference proteome</keyword>
<evidence type="ECO:0000256" key="1">
    <source>
        <dbReference type="SAM" id="Phobius"/>
    </source>
</evidence>
<name>A0AAP0HLY6_9MAGN</name>
<keyword evidence="1" id="KW-1133">Transmembrane helix</keyword>
<dbReference type="PANTHER" id="PTHR33782">
    <property type="entry name" value="OS01G0121600 PROTEIN"/>
    <property type="match status" value="1"/>
</dbReference>
<sequence length="146" mass="16426">MQSTGLLIPSLCPSSRPSLPAMKSGGRNIGIRRGVRVLAKAYDWDYGGRLVDESMIVLRKRIREMKMVERNYKPPKDWMEWEKQCYTSYDSNVCYAMGLLQTQLMNMRPSLALGMAALVALSVPTSTFFILFHLIGVTNGIFSGIN</sequence>
<dbReference type="PANTHER" id="PTHR33782:SF5">
    <property type="entry name" value="MEDIATOR OF RNA POLYMERASE II TRANSCRIPTION SUBUNIT"/>
    <property type="match status" value="1"/>
</dbReference>
<feature type="transmembrane region" description="Helical" evidence="1">
    <location>
        <begin position="111"/>
        <end position="135"/>
    </location>
</feature>
<organism evidence="2 3">
    <name type="scientific">Stephania japonica</name>
    <dbReference type="NCBI Taxonomy" id="461633"/>
    <lineage>
        <taxon>Eukaryota</taxon>
        <taxon>Viridiplantae</taxon>
        <taxon>Streptophyta</taxon>
        <taxon>Embryophyta</taxon>
        <taxon>Tracheophyta</taxon>
        <taxon>Spermatophyta</taxon>
        <taxon>Magnoliopsida</taxon>
        <taxon>Ranunculales</taxon>
        <taxon>Menispermaceae</taxon>
        <taxon>Menispermoideae</taxon>
        <taxon>Cissampelideae</taxon>
        <taxon>Stephania</taxon>
    </lineage>
</organism>
<keyword evidence="1" id="KW-0472">Membrane</keyword>
<comment type="caution">
    <text evidence="2">The sequence shown here is derived from an EMBL/GenBank/DDBJ whole genome shotgun (WGS) entry which is preliminary data.</text>
</comment>
<reference evidence="2 3" key="1">
    <citation type="submission" date="2024-01" db="EMBL/GenBank/DDBJ databases">
        <title>Genome assemblies of Stephania.</title>
        <authorList>
            <person name="Yang L."/>
        </authorList>
    </citation>
    <scope>NUCLEOTIDE SEQUENCE [LARGE SCALE GENOMIC DNA]</scope>
    <source>
        <strain evidence="2">QJT</strain>
        <tissue evidence="2">Leaf</tissue>
    </source>
</reference>
<accession>A0AAP0HLY6</accession>
<protein>
    <submittedName>
        <fullName evidence="2">Uncharacterized protein</fullName>
    </submittedName>
</protein>
<gene>
    <name evidence="2" type="ORF">Sjap_024901</name>
</gene>
<evidence type="ECO:0000313" key="3">
    <source>
        <dbReference type="Proteomes" id="UP001417504"/>
    </source>
</evidence>
<keyword evidence="1" id="KW-0812">Transmembrane</keyword>
<dbReference type="EMBL" id="JBBNAE010000010">
    <property type="protein sequence ID" value="KAK9091724.1"/>
    <property type="molecule type" value="Genomic_DNA"/>
</dbReference>
<proteinExistence type="predicted"/>
<dbReference type="Proteomes" id="UP001417504">
    <property type="component" value="Unassembled WGS sequence"/>
</dbReference>